<evidence type="ECO:0000256" key="3">
    <source>
        <dbReference type="ARBA" id="ARBA00022741"/>
    </source>
</evidence>
<comment type="function">
    <text evidence="8 9">This protein is involved in the repair of mismatches in DNA. It is possible that it carries out the mismatch recognition step. This protein has a weak ATPase activity.</text>
</comment>
<dbReference type="PIRSF" id="PIRSF037677">
    <property type="entry name" value="DNA_mis_repair_Msh6"/>
    <property type="match status" value="1"/>
</dbReference>
<dbReference type="NCBIfam" id="TIGR01070">
    <property type="entry name" value="mutS1"/>
    <property type="match status" value="1"/>
</dbReference>
<dbReference type="SUPFAM" id="SSF48334">
    <property type="entry name" value="DNA repair protein MutS, domain III"/>
    <property type="match status" value="1"/>
</dbReference>
<dbReference type="AlphaFoldDB" id="A0A1W1Y4N6"/>
<dbReference type="FunFam" id="3.40.1170.10:FF:000001">
    <property type="entry name" value="DNA mismatch repair protein MutS"/>
    <property type="match status" value="1"/>
</dbReference>
<sequence>MSDAFAGHSPAMQQFLRIKAQNPHALLFFRMGDFYELFFEDAVIASRILGITLTQRGASNGAPIKMAGVPYHSAEQYLAKLIQAGQSVAICEQVGDPATSKGPVERQVMRILTPGTLTDKALLSERQDATLMACFVHQQQVGIAWLTLASGDLRITTCPQVDFAQHIARISPAQWLCMEEQAELLSGLTEDIPALVSPDKGLVPAWIWNADEGKSRLTQLLNLPDLQAIGIDNPSEHILAFTAVSALLSFAAYTQGLGWEGKLPHIPTCVVENHQSFISMDAATRRNLELTQTLRGESDPTLFSLLDACENPMGSRLLRHCIHHPLRSQVETAKRHQAIELLLSEYFVLQEIRSFLKQIADIERIASRIALKTIRPRDLASLRDTLQILPHAQELLRSLPQEDSLLSQLTNDLNTPTELSELLQQAILPEPAAILREGGVIADGYDATLDELRLLSVNTGQFLIDLEGRERARTGINTLRVEFNKVHGFFIEVTHGQTDKVPLDYLRRQTLKNAERYITPELKAFEDKALSAKEKSFALERQLFDELVERLQSDVPRIQTIAKALAHIDMLCSFAVKARVLNWVKPELVTQGIVQIENGRHPVVEAQLAKKSLSFSGNDCVFNQTRRMLMITGPNMGGKSTYMRQVALITLLAYLGSYVPASKAVIGPIDQIFTRIGASDDLASGRSTFMVEMTEAAGILHRATPNSLVLMDEIGRGTSTFDGLALAWSIAKHLLEQNQSYCLFATHYLELASLPANYSQCTNVHLSAMEQGKNLIFLHQVKPGHASQSYGLQVASLAGVPKSVIVQARKKLSQLEAQSAAEGSSSQADLFAQTTHEVTSSDSLENYFAQDQLDQEPSELEIAIKELDPDSLSPKQALEALYQLKNLLN</sequence>
<protein>
    <recommendedName>
        <fullName evidence="2 9">DNA mismatch repair protein MutS</fullName>
    </recommendedName>
</protein>
<reference evidence="12 13" key="1">
    <citation type="submission" date="2017-04" db="EMBL/GenBank/DDBJ databases">
        <authorList>
            <person name="Afonso C.L."/>
            <person name="Miller P.J."/>
            <person name="Scott M.A."/>
            <person name="Spackman E."/>
            <person name="Goraichik I."/>
            <person name="Dimitrov K.M."/>
            <person name="Suarez D.L."/>
            <person name="Swayne D.E."/>
        </authorList>
    </citation>
    <scope>NUCLEOTIDE SEQUENCE [LARGE SCALE GENOMIC DNA]</scope>
    <source>
        <strain evidence="12 13">VK13</strain>
    </source>
</reference>
<dbReference type="InterPro" id="IPR045076">
    <property type="entry name" value="MutS"/>
</dbReference>
<keyword evidence="5 9" id="KW-0067">ATP-binding</keyword>
<dbReference type="GO" id="GO:0005829">
    <property type="term" value="C:cytosol"/>
    <property type="evidence" value="ECO:0007669"/>
    <property type="project" value="TreeGrafter"/>
</dbReference>
<dbReference type="InterPro" id="IPR036678">
    <property type="entry name" value="MutS_con_dom_sf"/>
</dbReference>
<evidence type="ECO:0000256" key="5">
    <source>
        <dbReference type="ARBA" id="ARBA00022840"/>
    </source>
</evidence>
<dbReference type="InterPro" id="IPR007860">
    <property type="entry name" value="DNA_mmatch_repair_MutS_con_dom"/>
</dbReference>
<keyword evidence="13" id="KW-1185">Reference proteome</keyword>
<dbReference type="CDD" id="cd03284">
    <property type="entry name" value="ABC_MutS1"/>
    <property type="match status" value="1"/>
</dbReference>
<gene>
    <name evidence="9" type="primary">mutS</name>
    <name evidence="12" type="ORF">SAMN06296008_101389</name>
</gene>
<dbReference type="Pfam" id="PF05192">
    <property type="entry name" value="MutS_III"/>
    <property type="match status" value="1"/>
</dbReference>
<dbReference type="InterPro" id="IPR007696">
    <property type="entry name" value="DNA_mismatch_repair_MutS_core"/>
</dbReference>
<evidence type="ECO:0000256" key="9">
    <source>
        <dbReference type="HAMAP-Rule" id="MF_00096"/>
    </source>
</evidence>
<dbReference type="InterPro" id="IPR017261">
    <property type="entry name" value="DNA_mismatch_repair_MutS/MSH"/>
</dbReference>
<evidence type="ECO:0000256" key="6">
    <source>
        <dbReference type="ARBA" id="ARBA00023125"/>
    </source>
</evidence>
<evidence type="ECO:0000313" key="12">
    <source>
        <dbReference type="EMBL" id="SMC31132.1"/>
    </source>
</evidence>
<feature type="binding site" evidence="9">
    <location>
        <begin position="633"/>
        <end position="640"/>
    </location>
    <ligand>
        <name>ATP</name>
        <dbReference type="ChEBI" id="CHEBI:30616"/>
    </ligand>
</feature>
<dbReference type="Proteomes" id="UP000192708">
    <property type="component" value="Unassembled WGS sequence"/>
</dbReference>
<dbReference type="SMART" id="SM00534">
    <property type="entry name" value="MUTSac"/>
    <property type="match status" value="1"/>
</dbReference>
<organism evidence="12 13">
    <name type="scientific">Polynucleobacter kasalickyi</name>
    <dbReference type="NCBI Taxonomy" id="1938817"/>
    <lineage>
        <taxon>Bacteria</taxon>
        <taxon>Pseudomonadati</taxon>
        <taxon>Pseudomonadota</taxon>
        <taxon>Betaproteobacteria</taxon>
        <taxon>Burkholderiales</taxon>
        <taxon>Burkholderiaceae</taxon>
        <taxon>Polynucleobacter</taxon>
    </lineage>
</organism>
<dbReference type="PANTHER" id="PTHR11361">
    <property type="entry name" value="DNA MISMATCH REPAIR PROTEIN MUTS FAMILY MEMBER"/>
    <property type="match status" value="1"/>
</dbReference>
<dbReference type="PROSITE" id="PS00486">
    <property type="entry name" value="DNA_MISMATCH_REPAIR_2"/>
    <property type="match status" value="1"/>
</dbReference>
<dbReference type="InterPro" id="IPR036187">
    <property type="entry name" value="DNA_mismatch_repair_MutS_sf"/>
</dbReference>
<proteinExistence type="inferred from homology"/>
<dbReference type="Gene3D" id="3.40.1170.10">
    <property type="entry name" value="DNA repair protein MutS, domain I"/>
    <property type="match status" value="1"/>
</dbReference>
<dbReference type="Pfam" id="PF05188">
    <property type="entry name" value="MutS_II"/>
    <property type="match status" value="1"/>
</dbReference>
<dbReference type="GO" id="GO:0030983">
    <property type="term" value="F:mismatched DNA binding"/>
    <property type="evidence" value="ECO:0007669"/>
    <property type="project" value="InterPro"/>
</dbReference>
<dbReference type="PANTHER" id="PTHR11361:SF34">
    <property type="entry name" value="DNA MISMATCH REPAIR PROTEIN MSH1, MITOCHONDRIAL"/>
    <property type="match status" value="1"/>
</dbReference>
<dbReference type="STRING" id="1938817.SAMN06296008_101389"/>
<dbReference type="FunFam" id="1.10.1420.10:FF:000001">
    <property type="entry name" value="DNA mismatch repair protein MutS"/>
    <property type="match status" value="1"/>
</dbReference>
<dbReference type="Pfam" id="PF05190">
    <property type="entry name" value="MutS_IV"/>
    <property type="match status" value="1"/>
</dbReference>
<evidence type="ECO:0000256" key="2">
    <source>
        <dbReference type="ARBA" id="ARBA00021982"/>
    </source>
</evidence>
<keyword evidence="6 9" id="KW-0238">DNA-binding</keyword>
<comment type="similarity">
    <text evidence="1 9 10">Belongs to the DNA mismatch repair MutS family.</text>
</comment>
<dbReference type="InterPro" id="IPR016151">
    <property type="entry name" value="DNA_mismatch_repair_MutS_N"/>
</dbReference>
<dbReference type="Gene3D" id="6.10.140.430">
    <property type="match status" value="1"/>
</dbReference>
<dbReference type="SUPFAM" id="SSF52540">
    <property type="entry name" value="P-loop containing nucleoside triphosphate hydrolases"/>
    <property type="match status" value="1"/>
</dbReference>
<dbReference type="EMBL" id="FWXJ01000001">
    <property type="protein sequence ID" value="SMC31132.1"/>
    <property type="molecule type" value="Genomic_DNA"/>
</dbReference>
<dbReference type="Gene3D" id="3.40.50.300">
    <property type="entry name" value="P-loop containing nucleotide triphosphate hydrolases"/>
    <property type="match status" value="1"/>
</dbReference>
<dbReference type="GO" id="GO:0006298">
    <property type="term" value="P:mismatch repair"/>
    <property type="evidence" value="ECO:0007669"/>
    <property type="project" value="UniProtKB-UniRule"/>
</dbReference>
<evidence type="ECO:0000256" key="8">
    <source>
        <dbReference type="ARBA" id="ARBA00024647"/>
    </source>
</evidence>
<evidence type="ECO:0000256" key="1">
    <source>
        <dbReference type="ARBA" id="ARBA00006271"/>
    </source>
</evidence>
<evidence type="ECO:0000313" key="13">
    <source>
        <dbReference type="Proteomes" id="UP000192708"/>
    </source>
</evidence>
<dbReference type="InterPro" id="IPR005748">
    <property type="entry name" value="DNA_mismatch_repair_MutS"/>
</dbReference>
<dbReference type="Gene3D" id="1.10.1420.10">
    <property type="match status" value="2"/>
</dbReference>
<name>A0A1W1Y4N6_9BURK</name>
<dbReference type="GO" id="GO:0005524">
    <property type="term" value="F:ATP binding"/>
    <property type="evidence" value="ECO:0007669"/>
    <property type="project" value="UniProtKB-UniRule"/>
</dbReference>
<evidence type="ECO:0000256" key="7">
    <source>
        <dbReference type="ARBA" id="ARBA00023204"/>
    </source>
</evidence>
<dbReference type="InterPro" id="IPR007695">
    <property type="entry name" value="DNA_mismatch_repair_MutS-lik_N"/>
</dbReference>
<dbReference type="NCBIfam" id="NF003810">
    <property type="entry name" value="PRK05399.1"/>
    <property type="match status" value="1"/>
</dbReference>
<keyword evidence="7 9" id="KW-0234">DNA repair</keyword>
<dbReference type="FunFam" id="3.40.50.300:FF:000870">
    <property type="entry name" value="MutS protein homolog 4"/>
    <property type="match status" value="1"/>
</dbReference>
<dbReference type="SUPFAM" id="SSF53150">
    <property type="entry name" value="DNA repair protein MutS, domain II"/>
    <property type="match status" value="1"/>
</dbReference>
<dbReference type="InterPro" id="IPR000432">
    <property type="entry name" value="DNA_mismatch_repair_MutS_C"/>
</dbReference>
<dbReference type="SMART" id="SM00533">
    <property type="entry name" value="MUTSd"/>
    <property type="match status" value="1"/>
</dbReference>
<dbReference type="GO" id="GO:0140664">
    <property type="term" value="F:ATP-dependent DNA damage sensor activity"/>
    <property type="evidence" value="ECO:0007669"/>
    <property type="project" value="InterPro"/>
</dbReference>
<feature type="domain" description="DNA mismatch repair proteins mutS family" evidence="11">
    <location>
        <begin position="707"/>
        <end position="723"/>
    </location>
</feature>
<dbReference type="SUPFAM" id="SSF55271">
    <property type="entry name" value="DNA repair protein MutS, domain I"/>
    <property type="match status" value="1"/>
</dbReference>
<accession>A0A1W1Y4N6</accession>
<dbReference type="InterPro" id="IPR027417">
    <property type="entry name" value="P-loop_NTPase"/>
</dbReference>
<dbReference type="GO" id="GO:0003684">
    <property type="term" value="F:damaged DNA binding"/>
    <property type="evidence" value="ECO:0007669"/>
    <property type="project" value="UniProtKB-UniRule"/>
</dbReference>
<evidence type="ECO:0000256" key="4">
    <source>
        <dbReference type="ARBA" id="ARBA00022763"/>
    </source>
</evidence>
<dbReference type="InterPro" id="IPR007861">
    <property type="entry name" value="DNA_mismatch_repair_MutS_clamp"/>
</dbReference>
<evidence type="ECO:0000259" key="11">
    <source>
        <dbReference type="PROSITE" id="PS00486"/>
    </source>
</evidence>
<keyword evidence="3 9" id="KW-0547">Nucleotide-binding</keyword>
<dbReference type="Pfam" id="PF01624">
    <property type="entry name" value="MutS_I"/>
    <property type="match status" value="1"/>
</dbReference>
<evidence type="ECO:0000256" key="10">
    <source>
        <dbReference type="RuleBase" id="RU003756"/>
    </source>
</evidence>
<dbReference type="Gene3D" id="3.30.420.110">
    <property type="entry name" value="MutS, connector domain"/>
    <property type="match status" value="1"/>
</dbReference>
<dbReference type="HAMAP" id="MF_00096">
    <property type="entry name" value="MutS"/>
    <property type="match status" value="1"/>
</dbReference>
<keyword evidence="4 9" id="KW-0227">DNA damage</keyword>
<dbReference type="Pfam" id="PF00488">
    <property type="entry name" value="MutS_V"/>
    <property type="match status" value="1"/>
</dbReference>